<reference evidence="3 4" key="1">
    <citation type="journal article" date="2021" name="Plant Biotechnol. J.">
        <title>Multi-omics assisted identification of the key and species-specific regulatory components of drought-tolerant mechanisms in Gossypium stocksii.</title>
        <authorList>
            <person name="Yu D."/>
            <person name="Ke L."/>
            <person name="Zhang D."/>
            <person name="Wu Y."/>
            <person name="Sun Y."/>
            <person name="Mei J."/>
            <person name="Sun J."/>
            <person name="Sun Y."/>
        </authorList>
    </citation>
    <scope>NUCLEOTIDE SEQUENCE [LARGE SCALE GENOMIC DNA]</scope>
    <source>
        <strain evidence="4">cv. E1</strain>
        <tissue evidence="3">Leaf</tissue>
    </source>
</reference>
<dbReference type="PANTHER" id="PTHR31286:SF99">
    <property type="entry name" value="DUF4283 DOMAIN-CONTAINING PROTEIN"/>
    <property type="match status" value="1"/>
</dbReference>
<protein>
    <recommendedName>
        <fullName evidence="2">CCHC-type domain-containing protein</fullName>
    </recommendedName>
</protein>
<dbReference type="EMBL" id="JAIQCV010000004">
    <property type="protein sequence ID" value="KAH1107856.1"/>
    <property type="molecule type" value="Genomic_DNA"/>
</dbReference>
<evidence type="ECO:0000256" key="1">
    <source>
        <dbReference type="PROSITE-ProRule" id="PRU00047"/>
    </source>
</evidence>
<proteinExistence type="predicted"/>
<dbReference type="AlphaFoldDB" id="A0A9D3W2U5"/>
<feature type="domain" description="CCHC-type" evidence="2">
    <location>
        <begin position="55"/>
        <end position="68"/>
    </location>
</feature>
<keyword evidence="1" id="KW-0862">Zinc</keyword>
<keyword evidence="4" id="KW-1185">Reference proteome</keyword>
<evidence type="ECO:0000313" key="3">
    <source>
        <dbReference type="EMBL" id="KAH1107856.1"/>
    </source>
</evidence>
<keyword evidence="1" id="KW-0479">Metal-binding</keyword>
<evidence type="ECO:0000313" key="4">
    <source>
        <dbReference type="Proteomes" id="UP000828251"/>
    </source>
</evidence>
<dbReference type="InterPro" id="IPR001878">
    <property type="entry name" value="Znf_CCHC"/>
</dbReference>
<dbReference type="GO" id="GO:0003676">
    <property type="term" value="F:nucleic acid binding"/>
    <property type="evidence" value="ECO:0007669"/>
    <property type="project" value="InterPro"/>
</dbReference>
<dbReference type="PANTHER" id="PTHR31286">
    <property type="entry name" value="GLYCINE-RICH CELL WALL STRUCTURAL PROTEIN 1.8-LIKE"/>
    <property type="match status" value="1"/>
</dbReference>
<keyword evidence="1" id="KW-0863">Zinc-finger</keyword>
<evidence type="ECO:0000259" key="2">
    <source>
        <dbReference type="PROSITE" id="PS50158"/>
    </source>
</evidence>
<gene>
    <name evidence="3" type="ORF">J1N35_011624</name>
</gene>
<dbReference type="PROSITE" id="PS50158">
    <property type="entry name" value="ZF_CCHC"/>
    <property type="match status" value="1"/>
</dbReference>
<dbReference type="Proteomes" id="UP000828251">
    <property type="component" value="Unassembled WGS sequence"/>
</dbReference>
<comment type="caution">
    <text evidence="3">The sequence shown here is derived from an EMBL/GenBank/DDBJ whole genome shotgun (WGS) entry which is preliminary data.</text>
</comment>
<dbReference type="GO" id="GO:0008270">
    <property type="term" value="F:zinc ion binding"/>
    <property type="evidence" value="ECO:0007669"/>
    <property type="project" value="UniProtKB-KW"/>
</dbReference>
<accession>A0A9D3W2U5</accession>
<organism evidence="3 4">
    <name type="scientific">Gossypium stocksii</name>
    <dbReference type="NCBI Taxonomy" id="47602"/>
    <lineage>
        <taxon>Eukaryota</taxon>
        <taxon>Viridiplantae</taxon>
        <taxon>Streptophyta</taxon>
        <taxon>Embryophyta</taxon>
        <taxon>Tracheophyta</taxon>
        <taxon>Spermatophyta</taxon>
        <taxon>Magnoliopsida</taxon>
        <taxon>eudicotyledons</taxon>
        <taxon>Gunneridae</taxon>
        <taxon>Pentapetalae</taxon>
        <taxon>rosids</taxon>
        <taxon>malvids</taxon>
        <taxon>Malvales</taxon>
        <taxon>Malvaceae</taxon>
        <taxon>Malvoideae</taxon>
        <taxon>Gossypium</taxon>
    </lineage>
</organism>
<sequence length="122" mass="14064">MSGTIVKIDYNTIVGKRGKFARFRVVIDLNKPLLGQINIDGSQYNIKDKGLPKICYVCGCFGHLKENCVKLEVEAIKNLEVQSENGKKVKWWKLARTLDRGYKLVIDDSKRNQQRRPLKTRL</sequence>
<dbReference type="OrthoDB" id="1001691at2759"/>
<dbReference type="InterPro" id="IPR040256">
    <property type="entry name" value="At4g02000-like"/>
</dbReference>
<name>A0A9D3W2U5_9ROSI</name>